<protein>
    <submittedName>
        <fullName evidence="1">Uncharacterized protein</fullName>
    </submittedName>
</protein>
<accession>A0AAD8A7L2</accession>
<proteinExistence type="predicted"/>
<evidence type="ECO:0000313" key="2">
    <source>
        <dbReference type="Proteomes" id="UP001233999"/>
    </source>
</evidence>
<feature type="non-terminal residue" evidence="1">
    <location>
        <position position="112"/>
    </location>
</feature>
<dbReference type="Proteomes" id="UP001233999">
    <property type="component" value="Unassembled WGS sequence"/>
</dbReference>
<organism evidence="1 2">
    <name type="scientific">Diploptera punctata</name>
    <name type="common">Pacific beetle cockroach</name>
    <dbReference type="NCBI Taxonomy" id="6984"/>
    <lineage>
        <taxon>Eukaryota</taxon>
        <taxon>Metazoa</taxon>
        <taxon>Ecdysozoa</taxon>
        <taxon>Arthropoda</taxon>
        <taxon>Hexapoda</taxon>
        <taxon>Insecta</taxon>
        <taxon>Pterygota</taxon>
        <taxon>Neoptera</taxon>
        <taxon>Polyneoptera</taxon>
        <taxon>Dictyoptera</taxon>
        <taxon>Blattodea</taxon>
        <taxon>Blaberoidea</taxon>
        <taxon>Blaberidae</taxon>
        <taxon>Diplopterinae</taxon>
        <taxon>Diploptera</taxon>
    </lineage>
</organism>
<evidence type="ECO:0000313" key="1">
    <source>
        <dbReference type="EMBL" id="KAJ9594006.1"/>
    </source>
</evidence>
<reference evidence="1" key="2">
    <citation type="submission" date="2023-05" db="EMBL/GenBank/DDBJ databases">
        <authorList>
            <person name="Fouks B."/>
        </authorList>
    </citation>
    <scope>NUCLEOTIDE SEQUENCE</scope>
    <source>
        <strain evidence="1">Stay&amp;Tobe</strain>
        <tissue evidence="1">Testes</tissue>
    </source>
</reference>
<sequence length="112" mass="13398">VMDLKQRGKEEELYFSFKVKCHKPEGRGIRLFFKLTQTFWPHHSPVVYLASNIGTLSSNVHKIVSEMRTRRERCLTGETPYCPPPTIRKYNHFENIRPIYERHSHRKLQTEN</sequence>
<dbReference type="AlphaFoldDB" id="A0AAD8A7L2"/>
<dbReference type="EMBL" id="JASPKZ010003081">
    <property type="protein sequence ID" value="KAJ9594006.1"/>
    <property type="molecule type" value="Genomic_DNA"/>
</dbReference>
<name>A0AAD8A7L2_DIPPU</name>
<comment type="caution">
    <text evidence="1">The sequence shown here is derived from an EMBL/GenBank/DDBJ whole genome shotgun (WGS) entry which is preliminary data.</text>
</comment>
<feature type="non-terminal residue" evidence="1">
    <location>
        <position position="1"/>
    </location>
</feature>
<gene>
    <name evidence="1" type="ORF">L9F63_014566</name>
</gene>
<reference evidence="1" key="1">
    <citation type="journal article" date="2023" name="IScience">
        <title>Live-bearing cockroach genome reveals convergent evolutionary mechanisms linked to viviparity in insects and beyond.</title>
        <authorList>
            <person name="Fouks B."/>
            <person name="Harrison M.C."/>
            <person name="Mikhailova A.A."/>
            <person name="Marchal E."/>
            <person name="English S."/>
            <person name="Carruthers M."/>
            <person name="Jennings E.C."/>
            <person name="Chiamaka E.L."/>
            <person name="Frigard R.A."/>
            <person name="Pippel M."/>
            <person name="Attardo G.M."/>
            <person name="Benoit J.B."/>
            <person name="Bornberg-Bauer E."/>
            <person name="Tobe S.S."/>
        </authorList>
    </citation>
    <scope>NUCLEOTIDE SEQUENCE</scope>
    <source>
        <strain evidence="1">Stay&amp;Tobe</strain>
    </source>
</reference>
<keyword evidence="2" id="KW-1185">Reference proteome</keyword>